<feature type="compositionally biased region" description="Low complexity" evidence="5">
    <location>
        <begin position="31"/>
        <end position="42"/>
    </location>
</feature>
<feature type="domain" description="Cytochrome c" evidence="6">
    <location>
        <begin position="56"/>
        <end position="135"/>
    </location>
</feature>
<evidence type="ECO:0000256" key="3">
    <source>
        <dbReference type="ARBA" id="ARBA00023004"/>
    </source>
</evidence>
<evidence type="ECO:0000313" key="8">
    <source>
        <dbReference type="Proteomes" id="UP000475385"/>
    </source>
</evidence>
<dbReference type="Pfam" id="PF13442">
    <property type="entry name" value="Cytochrome_CBB3"/>
    <property type="match status" value="1"/>
</dbReference>
<dbReference type="PROSITE" id="PS51007">
    <property type="entry name" value="CYTC"/>
    <property type="match status" value="1"/>
</dbReference>
<proteinExistence type="predicted"/>
<sequence length="139" mass="14198">MRRAALALALLTLGCDGWSESPPPEPPRPAPAGAVPRGDGARTAALAAPGPPVDAALLRLGAERYAIFCAPCHGAGGAGDGPVVARGFPRPPPFPAEAARSMAAVATNRAGAHPFDDRIPPRDRWAIARFIETLGGARP</sequence>
<dbReference type="GO" id="GO:0020037">
    <property type="term" value="F:heme binding"/>
    <property type="evidence" value="ECO:0007669"/>
    <property type="project" value="InterPro"/>
</dbReference>
<dbReference type="PROSITE" id="PS51257">
    <property type="entry name" value="PROKAR_LIPOPROTEIN"/>
    <property type="match status" value="1"/>
</dbReference>
<dbReference type="Gene3D" id="1.10.760.10">
    <property type="entry name" value="Cytochrome c-like domain"/>
    <property type="match status" value="1"/>
</dbReference>
<organism evidence="7 8">
    <name type="scientific">Falsiroseomonas algicola</name>
    <dbReference type="NCBI Taxonomy" id="2716930"/>
    <lineage>
        <taxon>Bacteria</taxon>
        <taxon>Pseudomonadati</taxon>
        <taxon>Pseudomonadota</taxon>
        <taxon>Alphaproteobacteria</taxon>
        <taxon>Acetobacterales</taxon>
        <taxon>Roseomonadaceae</taxon>
        <taxon>Falsiroseomonas</taxon>
    </lineage>
</organism>
<reference evidence="7 8" key="2">
    <citation type="submission" date="2020-03" db="EMBL/GenBank/DDBJ databases">
        <title>Roseomonas stagni sp. nov., isolated from pond water in Japan.</title>
        <authorList>
            <person name="Furuhata K."/>
            <person name="Miyamoto H."/>
            <person name="Goto K."/>
        </authorList>
    </citation>
    <scope>NUCLEOTIDE SEQUENCE [LARGE SCALE GENOMIC DNA]</scope>
    <source>
        <strain evidence="7 8">PeD5</strain>
    </source>
</reference>
<evidence type="ECO:0000256" key="5">
    <source>
        <dbReference type="SAM" id="MobiDB-lite"/>
    </source>
</evidence>
<dbReference type="InterPro" id="IPR009056">
    <property type="entry name" value="Cyt_c-like_dom"/>
</dbReference>
<evidence type="ECO:0000256" key="2">
    <source>
        <dbReference type="ARBA" id="ARBA00022723"/>
    </source>
</evidence>
<evidence type="ECO:0000259" key="6">
    <source>
        <dbReference type="PROSITE" id="PS51007"/>
    </source>
</evidence>
<feature type="region of interest" description="Disordered" evidence="5">
    <location>
        <begin position="17"/>
        <end position="48"/>
    </location>
</feature>
<reference evidence="7 8" key="1">
    <citation type="submission" date="2020-02" db="EMBL/GenBank/DDBJ databases">
        <authorList>
            <person name="Kim H.M."/>
            <person name="Jeon C.O."/>
        </authorList>
    </citation>
    <scope>NUCLEOTIDE SEQUENCE [LARGE SCALE GENOMIC DNA]</scope>
    <source>
        <strain evidence="7 8">PeD5</strain>
    </source>
</reference>
<evidence type="ECO:0000313" key="7">
    <source>
        <dbReference type="EMBL" id="NGM20098.1"/>
    </source>
</evidence>
<keyword evidence="2 4" id="KW-0479">Metal-binding</keyword>
<evidence type="ECO:0000256" key="4">
    <source>
        <dbReference type="PROSITE-ProRule" id="PRU00433"/>
    </source>
</evidence>
<dbReference type="GO" id="GO:0009055">
    <property type="term" value="F:electron transfer activity"/>
    <property type="evidence" value="ECO:0007669"/>
    <property type="project" value="InterPro"/>
</dbReference>
<evidence type="ECO:0000256" key="1">
    <source>
        <dbReference type="ARBA" id="ARBA00022617"/>
    </source>
</evidence>
<protein>
    <submittedName>
        <fullName evidence="7">Cytochrome c</fullName>
    </submittedName>
</protein>
<dbReference type="InterPro" id="IPR036909">
    <property type="entry name" value="Cyt_c-like_dom_sf"/>
</dbReference>
<name>A0A6M1LIC7_9PROT</name>
<dbReference type="Proteomes" id="UP000475385">
    <property type="component" value="Unassembled WGS sequence"/>
</dbReference>
<dbReference type="RefSeq" id="WP_164694011.1">
    <property type="nucleotide sequence ID" value="NZ_JAAIKB010000003.1"/>
</dbReference>
<keyword evidence="1 4" id="KW-0349">Heme</keyword>
<keyword evidence="3 4" id="KW-0408">Iron</keyword>
<dbReference type="EMBL" id="JAAIKB010000003">
    <property type="protein sequence ID" value="NGM20098.1"/>
    <property type="molecule type" value="Genomic_DNA"/>
</dbReference>
<dbReference type="GO" id="GO:0046872">
    <property type="term" value="F:metal ion binding"/>
    <property type="evidence" value="ECO:0007669"/>
    <property type="project" value="UniProtKB-KW"/>
</dbReference>
<gene>
    <name evidence="7" type="ORF">G3576_08740</name>
</gene>
<comment type="caution">
    <text evidence="7">The sequence shown here is derived from an EMBL/GenBank/DDBJ whole genome shotgun (WGS) entry which is preliminary data.</text>
</comment>
<accession>A0A6M1LIC7</accession>
<feature type="compositionally biased region" description="Pro residues" evidence="5">
    <location>
        <begin position="21"/>
        <end position="30"/>
    </location>
</feature>
<dbReference type="AlphaFoldDB" id="A0A6M1LIC7"/>
<keyword evidence="8" id="KW-1185">Reference proteome</keyword>
<dbReference type="SUPFAM" id="SSF46626">
    <property type="entry name" value="Cytochrome c"/>
    <property type="match status" value="1"/>
</dbReference>